<dbReference type="EMBL" id="BLSB01000019">
    <property type="protein sequence ID" value="GFP34733.1"/>
    <property type="molecule type" value="Genomic_DNA"/>
</dbReference>
<accession>A0A6V8PRB2</accession>
<comment type="caution">
    <text evidence="4">The sequence shown here is derived from an EMBL/GenBank/DDBJ whole genome shotgun (WGS) entry which is preliminary data.</text>
</comment>
<reference evidence="5 6" key="1">
    <citation type="journal article" date="2020" name="Front. Microbiol.">
        <title>Single-cell genomics of novel Actinobacteria with the Wood-Ljungdahl pathway discovered in a serpentinizing system.</title>
        <authorList>
            <person name="Merino N."/>
            <person name="Kawai M."/>
            <person name="Boyd E.S."/>
            <person name="Colman D.R."/>
            <person name="McGlynn S.E."/>
            <person name="Nealson K.H."/>
            <person name="Kurokawa K."/>
            <person name="Hongoh Y."/>
        </authorList>
    </citation>
    <scope>NUCLEOTIDE SEQUENCE [LARGE SCALE GENOMIC DNA]</scope>
    <source>
        <strain evidence="2 5">S25</strain>
        <strain evidence="3 7">S33</strain>
        <strain evidence="4 6">S43</strain>
    </source>
</reference>
<dbReference type="InterPro" id="IPR013321">
    <property type="entry name" value="Arc_rbn_hlx_hlx"/>
</dbReference>
<evidence type="ECO:0000313" key="2">
    <source>
        <dbReference type="EMBL" id="GFP25313.1"/>
    </source>
</evidence>
<dbReference type="EMBL" id="BLRY01000025">
    <property type="protein sequence ID" value="GFP27282.1"/>
    <property type="molecule type" value="Genomic_DNA"/>
</dbReference>
<evidence type="ECO:0000259" key="1">
    <source>
        <dbReference type="Pfam" id="PF01402"/>
    </source>
</evidence>
<dbReference type="Gene3D" id="1.10.1220.10">
    <property type="entry name" value="Met repressor-like"/>
    <property type="match status" value="1"/>
</dbReference>
<evidence type="ECO:0000313" key="3">
    <source>
        <dbReference type="EMBL" id="GFP27282.1"/>
    </source>
</evidence>
<dbReference type="AlphaFoldDB" id="A0A6V8PRB2"/>
<organism evidence="4 6">
    <name type="scientific">Candidatus Hakubella thermalkaliphila</name>
    <dbReference type="NCBI Taxonomy" id="2754717"/>
    <lineage>
        <taxon>Bacteria</taxon>
        <taxon>Bacillati</taxon>
        <taxon>Actinomycetota</taxon>
        <taxon>Actinomycetota incertae sedis</taxon>
        <taxon>Candidatus Hakubellales</taxon>
        <taxon>Candidatus Hakubellaceae</taxon>
        <taxon>Candidatus Hakubella</taxon>
    </lineage>
</organism>
<evidence type="ECO:0000313" key="7">
    <source>
        <dbReference type="Proteomes" id="UP000591948"/>
    </source>
</evidence>
<evidence type="ECO:0000313" key="5">
    <source>
        <dbReference type="Proteomes" id="UP000543224"/>
    </source>
</evidence>
<dbReference type="Proteomes" id="UP000591948">
    <property type="component" value="Unassembled WGS sequence"/>
</dbReference>
<protein>
    <recommendedName>
        <fullName evidence="1">Ribbon-helix-helix protein CopG domain-containing protein</fullName>
    </recommendedName>
</protein>
<sequence>MPVEKKLEEPVTVTTIIEKWQWTALRNLAFMEHKSQAEIVREALEEYLKNKSYEKPIPVFEN</sequence>
<proteinExistence type="predicted"/>
<dbReference type="GO" id="GO:0006355">
    <property type="term" value="P:regulation of DNA-templated transcription"/>
    <property type="evidence" value="ECO:0007669"/>
    <property type="project" value="InterPro"/>
</dbReference>
<dbReference type="EMBL" id="BLRX01000069">
    <property type="protein sequence ID" value="GFP25313.1"/>
    <property type="molecule type" value="Genomic_DNA"/>
</dbReference>
<evidence type="ECO:0000313" key="6">
    <source>
        <dbReference type="Proteomes" id="UP000576480"/>
    </source>
</evidence>
<dbReference type="RefSeq" id="WP_176229460.1">
    <property type="nucleotide sequence ID" value="NZ_BLRY01000025.1"/>
</dbReference>
<dbReference type="Pfam" id="PF01402">
    <property type="entry name" value="RHH_1"/>
    <property type="match status" value="1"/>
</dbReference>
<feature type="domain" description="Ribbon-helix-helix protein CopG" evidence="1">
    <location>
        <begin position="24"/>
        <end position="50"/>
    </location>
</feature>
<dbReference type="Proteomes" id="UP000576480">
    <property type="component" value="Unassembled WGS sequence"/>
</dbReference>
<dbReference type="InterPro" id="IPR002145">
    <property type="entry name" value="CopG"/>
</dbReference>
<keyword evidence="7" id="KW-1185">Reference proteome</keyword>
<name>A0A6V8PRB2_9ACTN</name>
<evidence type="ECO:0000313" key="4">
    <source>
        <dbReference type="EMBL" id="GFP34733.1"/>
    </source>
</evidence>
<gene>
    <name evidence="2" type="ORF">HKBW3S25_00785</name>
    <name evidence="3" type="ORF">HKBW3S33_00696</name>
    <name evidence="4" type="ORF">HKBW3S43_00525</name>
</gene>
<dbReference type="Proteomes" id="UP000543224">
    <property type="component" value="Unassembled WGS sequence"/>
</dbReference>